<keyword evidence="4 5" id="KW-0472">Membrane</keyword>
<dbReference type="Proteomes" id="UP000732858">
    <property type="component" value="Unassembled WGS sequence"/>
</dbReference>
<comment type="subcellular location">
    <subcellularLocation>
        <location evidence="1">Membrane</location>
        <topology evidence="1">Single-pass membrane protein</topology>
    </subcellularLocation>
</comment>
<evidence type="ECO:0000256" key="4">
    <source>
        <dbReference type="ARBA" id="ARBA00023136"/>
    </source>
</evidence>
<organism evidence="8 9">
    <name type="scientific">Ursidibacter maritimus</name>
    <dbReference type="NCBI Taxonomy" id="1331689"/>
    <lineage>
        <taxon>Bacteria</taxon>
        <taxon>Pseudomonadati</taxon>
        <taxon>Pseudomonadota</taxon>
        <taxon>Gammaproteobacteria</taxon>
        <taxon>Pasteurellales</taxon>
        <taxon>Pasteurellaceae</taxon>
        <taxon>Ursidibacter</taxon>
    </lineage>
</organism>
<proteinExistence type="predicted"/>
<dbReference type="GeneID" id="65549664"/>
<dbReference type="EMBL" id="JABUMC010000016">
    <property type="protein sequence ID" value="MBV6547178.1"/>
    <property type="molecule type" value="Genomic_DNA"/>
</dbReference>
<evidence type="ECO:0000256" key="1">
    <source>
        <dbReference type="ARBA" id="ARBA00004167"/>
    </source>
</evidence>
<dbReference type="OrthoDB" id="5555605at2"/>
<dbReference type="Pfam" id="PF04357">
    <property type="entry name" value="TamB"/>
    <property type="match status" value="1"/>
</dbReference>
<keyword evidence="2 5" id="KW-0812">Transmembrane</keyword>
<reference evidence="8 10" key="1">
    <citation type="journal article" date="2021" name="Mol. Ecol.">
        <title>Polar bear-adapted Ursidibacter maritimus are remarkably conserved after generations in captivity.</title>
        <authorList>
            <person name="Espinosa-Gongora C."/>
            <person name="Hansen M.J."/>
            <person name="Bertelsen M.F."/>
            <person name="Bojesen A.M."/>
        </authorList>
    </citation>
    <scope>NUCLEOTIDE SEQUENCE</scope>
    <source>
        <strain evidence="8">Pb43105x</strain>
        <strain evidence="7 10">Pb43106</strain>
    </source>
</reference>
<protein>
    <submittedName>
        <fullName evidence="8">Translocation/assembly module TamB</fullName>
    </submittedName>
</protein>
<feature type="domain" description="Translocation and assembly module TamB C-terminal" evidence="6">
    <location>
        <begin position="961"/>
        <end position="1311"/>
    </location>
</feature>
<keyword evidence="10" id="KW-1185">Reference proteome</keyword>
<dbReference type="PANTHER" id="PTHR36985">
    <property type="entry name" value="TRANSLOCATION AND ASSEMBLY MODULE SUBUNIT TAMB"/>
    <property type="match status" value="1"/>
</dbReference>
<evidence type="ECO:0000259" key="6">
    <source>
        <dbReference type="Pfam" id="PF04357"/>
    </source>
</evidence>
<gene>
    <name evidence="7" type="ORF">HT657_06835</name>
    <name evidence="8" type="ORF">HT672_07805</name>
</gene>
<feature type="transmembrane region" description="Helical" evidence="5">
    <location>
        <begin position="29"/>
        <end position="49"/>
    </location>
</feature>
<evidence type="ECO:0000256" key="3">
    <source>
        <dbReference type="ARBA" id="ARBA00022989"/>
    </source>
</evidence>
<dbReference type="InterPro" id="IPR007452">
    <property type="entry name" value="TamB_C"/>
</dbReference>
<evidence type="ECO:0000256" key="5">
    <source>
        <dbReference type="SAM" id="Phobius"/>
    </source>
</evidence>
<dbReference type="GO" id="GO:0009306">
    <property type="term" value="P:protein secretion"/>
    <property type="evidence" value="ECO:0007669"/>
    <property type="project" value="InterPro"/>
</dbReference>
<dbReference type="PANTHER" id="PTHR36985:SF1">
    <property type="entry name" value="TRANSLOCATION AND ASSEMBLY MODULE SUBUNIT TAMB"/>
    <property type="match status" value="1"/>
</dbReference>
<dbReference type="RefSeq" id="WP_157403727.1">
    <property type="nucleotide sequence ID" value="NZ_JABULY010000003.1"/>
</dbReference>
<dbReference type="GO" id="GO:0097347">
    <property type="term" value="C:TAM protein secretion complex"/>
    <property type="evidence" value="ECO:0007669"/>
    <property type="project" value="TreeGrafter"/>
</dbReference>
<dbReference type="EMBL" id="JABULY010000003">
    <property type="protein sequence ID" value="MBV6531849.1"/>
    <property type="molecule type" value="Genomic_DNA"/>
</dbReference>
<evidence type="ECO:0000313" key="9">
    <source>
        <dbReference type="Proteomes" id="UP000732858"/>
    </source>
</evidence>
<keyword evidence="3 5" id="KW-1133">Transmembrane helix</keyword>
<evidence type="ECO:0000256" key="2">
    <source>
        <dbReference type="ARBA" id="ARBA00022692"/>
    </source>
</evidence>
<comment type="caution">
    <text evidence="8">The sequence shown here is derived from an EMBL/GenBank/DDBJ whole genome shotgun (WGS) entry which is preliminary data.</text>
</comment>
<sequence length="1312" mass="141814">MDEKKLEKPDVAEQTENVEHQPKKRKCRIFAWLFVILFLIIAIPVAFLATGKGQQMALDFVAKQLQGLSFSKVEGSLQEGLRLSDAHYQIDGVDVQLGQADLHIGLNCLLERKACLENLAVKNAVIAIDTSKLPASQPKESEPLGKIELPIPVSLKQMTLDNVQVKVDDMDITLDHFHSGLSGEGSNLTLSPTLVKGLALSLPAQQAVSSEQKNTKKENEPTQPVNWQEIKQKVSQPLLTKLDPIQLPIDLNIPEFKAEDIHIQQKTQDLDGKMQEPTSLVHISEVELVAKSDSSSINLTTLSVKTDKGNISGKGLLTLSENYPLDWQLNANSPVLKEYGLPASQVNATVSGELFGKTELDIQTEGAVNAKINGFVKLAEPKTPLQLQIQSEQVNYPFIQEKGVDPLKLKNVALLLSGDLLDYQLETSLAMSGMKLPAGDLALKGKGGLTEFTLQDLNLNALQGKANLNGKVDWSNGVEWQSKLNVNGINTKALLPEWAAVLSGNLESSGYAARGEKGDEWAVNVSDIDMQGNLFQKNLQLKGELKSDSQTLLNVPNATLVYGENNIALKGILGEKSDFIAEIKAPSLQGLVPNLKASVNGNVKLQGKVTEPELNLDLTANNVSYEQFGLQHLTAKGKITTEKTIQGDVEIGLRGFKQGDIRIDDATLVANGSEANHSLKLTAKGEPVGAALQLTGKFDRSTQQWQGQLANIAIQSPVGEWKNDKALQISYDNRKIQADISAHCWHNAKVNICFPQRFQAGKEGKVPFEIKQFDLATLQEFLEKESQISGIVAAKGDAAWFTNKAPQVNVELTSNAVKFSQKIDYRTFPITLSPVKIVANLSDNNLKLNTDIKIENNGRIYSELLMKDIANARALSGKINIEQLNLSLIKPLLTNGETVTGDINANLTLGGNALSPLLYGNLNLTGLNARSAMMPFDVTGGNLALNFNGASSTLKGNVQTKESNLLLEGDANWKKLDAWHTRVTAKADKFRLDIPSIAKVDVSPNIEVKATPKELVLSGNVDIPWARIEVEELPESAVSVSPDEVIMDGSVRNKLANKVATLPKNVPQTGSGMAMKADITINIGNDVRLDAYGLKTDLYGMLKVRQGSKGLGLYGQVNLKNGTFASFGQDLVVRKGLISFTGLPSQPTLDIEAIRNPEAIEDSSIIAGVKVTGIADSPEVKLFSTPSMSQDQILSYILTGRGLEGSGDAGSGNSIAAALIGMSLSKSSKVVGGVGSAFGISDLNVTTAGIGDNTKVVVSGSLTPKFKVKYGVGIFAPLTELTLRYRLAPSLYLQWVSSVNQAVDLLYRFEFD</sequence>
<evidence type="ECO:0000313" key="10">
    <source>
        <dbReference type="Proteomes" id="UP001196379"/>
    </source>
</evidence>
<name>A0A949T9R7_9PAST</name>
<evidence type="ECO:0000313" key="8">
    <source>
        <dbReference type="EMBL" id="MBV6547178.1"/>
    </source>
</evidence>
<dbReference type="GO" id="GO:0005886">
    <property type="term" value="C:plasma membrane"/>
    <property type="evidence" value="ECO:0007669"/>
    <property type="project" value="InterPro"/>
</dbReference>
<accession>A0A949T9R7</accession>
<evidence type="ECO:0000313" key="7">
    <source>
        <dbReference type="EMBL" id="MBV6531849.1"/>
    </source>
</evidence>
<dbReference type="Proteomes" id="UP001196379">
    <property type="component" value="Unassembled WGS sequence"/>
</dbReference>